<evidence type="ECO:0000256" key="3">
    <source>
        <dbReference type="ARBA" id="ARBA00022714"/>
    </source>
</evidence>
<keyword evidence="8" id="KW-0411">Iron-sulfur</keyword>
<evidence type="ECO:0000313" key="17">
    <source>
        <dbReference type="EMBL" id="KGA99127.1"/>
    </source>
</evidence>
<dbReference type="Proteomes" id="UP000002754">
    <property type="component" value="Unassembled WGS sequence"/>
</dbReference>
<dbReference type="GO" id="GO:0051537">
    <property type="term" value="F:2 iron, 2 sulfur cluster binding"/>
    <property type="evidence" value="ECO:0007669"/>
    <property type="project" value="UniProtKB-KW"/>
</dbReference>
<evidence type="ECO:0000256" key="12">
    <source>
        <dbReference type="ARBA" id="ARBA00067741"/>
    </source>
</evidence>
<comment type="function">
    <text evidence="10">Component of the menaquinol:cytochrome c reductase complex. The Rieske protein is a high potential 2Fe-2S protein.</text>
</comment>
<keyword evidence="4" id="KW-0479">Metal-binding</keyword>
<dbReference type="Proteomes" id="UP000297014">
    <property type="component" value="Unassembled WGS sequence"/>
</dbReference>
<proteinExistence type="inferred from homology"/>
<keyword evidence="9" id="KW-1015">Disulfide bond</keyword>
<evidence type="ECO:0000256" key="4">
    <source>
        <dbReference type="ARBA" id="ARBA00022723"/>
    </source>
</evidence>
<dbReference type="STRING" id="1218173.BALCAV_0200280"/>
<protein>
    <recommendedName>
        <fullName evidence="12">Menaquinol:cytochrome c reductase iron-sulfur subunit</fullName>
    </recommendedName>
    <alternativeName>
        <fullName evidence="14">Cytochrome bc complex, iron-sulfur subunit</fullName>
    </alternativeName>
    <alternativeName>
        <fullName evidence="13">Rieske iron-sulfur protein QcrA</fullName>
    </alternativeName>
</protein>
<dbReference type="eggNOG" id="COG0723">
    <property type="taxonomic scope" value="Bacteria"/>
</dbReference>
<dbReference type="Pfam" id="PF00355">
    <property type="entry name" value="Rieske"/>
    <property type="match status" value="1"/>
</dbReference>
<comment type="subunit">
    <text evidence="11">The main subunits of the menaquinol:cytochrome c complex are a Rieske-type iron-sulfur protein (QcrA), a cytochrome b (QcrB) and a cytochrome c (QcrC).</text>
</comment>
<reference evidence="18 20" key="2">
    <citation type="submission" date="2014-01" db="EMBL/GenBank/DDBJ databases">
        <title>Draft genome sequencing of Bacillus alcalophilus CGMCC 1.3604.</title>
        <authorList>
            <person name="Yang J."/>
            <person name="Diao L."/>
            <person name="Yang S."/>
        </authorList>
    </citation>
    <scope>NUCLEOTIDE SEQUENCE [LARGE SCALE GENOMIC DNA]</scope>
    <source>
        <strain evidence="18 20">CGMCC 1.3604</strain>
    </source>
</reference>
<keyword evidence="7" id="KW-0408">Iron</keyword>
<dbReference type="GO" id="GO:0046872">
    <property type="term" value="F:metal ion binding"/>
    <property type="evidence" value="ECO:0007669"/>
    <property type="project" value="UniProtKB-KW"/>
</dbReference>
<dbReference type="Gene3D" id="2.102.10.10">
    <property type="entry name" value="Rieske [2Fe-2S] iron-sulphur domain"/>
    <property type="match status" value="1"/>
</dbReference>
<keyword evidence="6" id="KW-0560">Oxidoreductase</keyword>
<dbReference type="EMBL" id="JALP01000027">
    <property type="protein sequence ID" value="THG92012.1"/>
    <property type="molecule type" value="Genomic_DNA"/>
</dbReference>
<reference evidence="17 19" key="1">
    <citation type="journal article" date="2014" name="Genome Announc.">
        <title>Draft Genome Sequence of Bacillus alcalophilus AV1934, a Classic Alkaliphile Isolated from Human Feces in 1934.</title>
        <authorList>
            <person name="Attie O."/>
            <person name="Jayaprakash A."/>
            <person name="Shah H."/>
            <person name="Paulsen I.T."/>
            <person name="Morino M."/>
            <person name="Takahashi Y."/>
            <person name="Narumi I."/>
            <person name="Sachidanandam R."/>
            <person name="Satoh K."/>
            <person name="Ito M."/>
            <person name="Krulwich T.A."/>
        </authorList>
    </citation>
    <scope>NUCLEOTIDE SEQUENCE [LARGE SCALE GENOMIC DNA]</scope>
    <source>
        <strain evidence="17 19">AV1934</strain>
    </source>
</reference>
<dbReference type="CDD" id="cd03467">
    <property type="entry name" value="Rieske"/>
    <property type="match status" value="1"/>
</dbReference>
<keyword evidence="3" id="KW-0001">2Fe-2S</keyword>
<dbReference type="InterPro" id="IPR017941">
    <property type="entry name" value="Rieske_2Fe-2S"/>
</dbReference>
<evidence type="ECO:0000256" key="15">
    <source>
        <dbReference type="SAM" id="Phobius"/>
    </source>
</evidence>
<evidence type="ECO:0000259" key="16">
    <source>
        <dbReference type="PROSITE" id="PS51296"/>
    </source>
</evidence>
<keyword evidence="15" id="KW-0472">Membrane</keyword>
<evidence type="ECO:0000256" key="8">
    <source>
        <dbReference type="ARBA" id="ARBA00023014"/>
    </source>
</evidence>
<dbReference type="PANTHER" id="PTHR10134">
    <property type="entry name" value="CYTOCHROME B-C1 COMPLEX SUBUNIT RIESKE, MITOCHONDRIAL"/>
    <property type="match status" value="1"/>
</dbReference>
<dbReference type="InterPro" id="IPR014349">
    <property type="entry name" value="Rieske_Fe-S_prot"/>
</dbReference>
<dbReference type="OrthoDB" id="9767869at2"/>
<keyword evidence="19" id="KW-1185">Reference proteome</keyword>
<keyword evidence="2" id="KW-0813">Transport</keyword>
<evidence type="ECO:0000256" key="11">
    <source>
        <dbReference type="ARBA" id="ARBA00064458"/>
    </source>
</evidence>
<dbReference type="InterPro" id="IPR006311">
    <property type="entry name" value="TAT_signal"/>
</dbReference>
<evidence type="ECO:0000256" key="9">
    <source>
        <dbReference type="ARBA" id="ARBA00023157"/>
    </source>
</evidence>
<evidence type="ECO:0000313" key="20">
    <source>
        <dbReference type="Proteomes" id="UP000297014"/>
    </source>
</evidence>
<dbReference type="InterPro" id="IPR036922">
    <property type="entry name" value="Rieske_2Fe-2S_sf"/>
</dbReference>
<dbReference type="FunFam" id="2.102.10.10:FF:000006">
    <property type="entry name" value="Menaquinol-cytochrome c reductase, iron-sulfur subunit"/>
    <property type="match status" value="1"/>
</dbReference>
<accession>A0A094YZY1</accession>
<feature type="domain" description="Rieske" evidence="16">
    <location>
        <begin position="90"/>
        <end position="159"/>
    </location>
</feature>
<dbReference type="PROSITE" id="PS51318">
    <property type="entry name" value="TAT"/>
    <property type="match status" value="1"/>
</dbReference>
<evidence type="ECO:0000256" key="5">
    <source>
        <dbReference type="ARBA" id="ARBA00022982"/>
    </source>
</evidence>
<evidence type="ECO:0000256" key="10">
    <source>
        <dbReference type="ARBA" id="ARBA00055683"/>
    </source>
</evidence>
<organism evidence="17 19">
    <name type="scientific">Alkalihalobacillus alcalophilus ATCC 27647 = CGMCC 1.3604</name>
    <dbReference type="NCBI Taxonomy" id="1218173"/>
    <lineage>
        <taxon>Bacteria</taxon>
        <taxon>Bacillati</taxon>
        <taxon>Bacillota</taxon>
        <taxon>Bacilli</taxon>
        <taxon>Bacillales</taxon>
        <taxon>Bacillaceae</taxon>
        <taxon>Alkalihalobacillus</taxon>
    </lineage>
</organism>
<evidence type="ECO:0000256" key="1">
    <source>
        <dbReference type="ARBA" id="ARBA00010651"/>
    </source>
</evidence>
<dbReference type="EMBL" id="ALPT02000001">
    <property type="protein sequence ID" value="KGA99127.1"/>
    <property type="molecule type" value="Genomic_DNA"/>
</dbReference>
<dbReference type="AlphaFoldDB" id="A0A094YZY1"/>
<evidence type="ECO:0000313" key="19">
    <source>
        <dbReference type="Proteomes" id="UP000002754"/>
    </source>
</evidence>
<dbReference type="SUPFAM" id="SSF50022">
    <property type="entry name" value="ISP domain"/>
    <property type="match status" value="1"/>
</dbReference>
<evidence type="ECO:0000256" key="6">
    <source>
        <dbReference type="ARBA" id="ARBA00023002"/>
    </source>
</evidence>
<dbReference type="GO" id="GO:0016705">
    <property type="term" value="F:oxidoreductase activity, acting on paired donors, with incorporation or reduction of molecular oxygen"/>
    <property type="evidence" value="ECO:0007669"/>
    <property type="project" value="UniProtKB-ARBA"/>
</dbReference>
<keyword evidence="15" id="KW-0812">Transmembrane</keyword>
<evidence type="ECO:0000256" key="2">
    <source>
        <dbReference type="ARBA" id="ARBA00022448"/>
    </source>
</evidence>
<evidence type="ECO:0000256" key="7">
    <source>
        <dbReference type="ARBA" id="ARBA00023004"/>
    </source>
</evidence>
<comment type="similarity">
    <text evidence="1">Belongs to the Rieske iron-sulfur protein family.</text>
</comment>
<evidence type="ECO:0000256" key="13">
    <source>
        <dbReference type="ARBA" id="ARBA00075320"/>
    </source>
</evidence>
<name>A0A094YZY1_ALKAL</name>
<dbReference type="RefSeq" id="WP_003323145.1">
    <property type="nucleotide sequence ID" value="NZ_ALPT02000001.1"/>
</dbReference>
<gene>
    <name evidence="18" type="ORF">AJ85_21070</name>
    <name evidence="17" type="ORF">BALCAV_0200280</name>
</gene>
<evidence type="ECO:0000313" key="18">
    <source>
        <dbReference type="EMBL" id="THG92012.1"/>
    </source>
</evidence>
<dbReference type="PROSITE" id="PS51296">
    <property type="entry name" value="RIESKE"/>
    <property type="match status" value="1"/>
</dbReference>
<sequence length="170" mass="18817">MSEKEHKVSRRQFLTYTLTGVGGFMAAGMLMPMARFAIDPALKAGAASDWVAVCDLSELTEEPQLFPFTFKQEDAWYTSEVTQNAYVMLQGDEVVALSPTCTHLGCQVAFGTNDQHPDRFYCPCHFGMFDKQGINIQGTPPTRPLDAFEVQVEDGKVYLGSIYQRTEGGA</sequence>
<dbReference type="GO" id="GO:0004497">
    <property type="term" value="F:monooxygenase activity"/>
    <property type="evidence" value="ECO:0007669"/>
    <property type="project" value="UniProtKB-ARBA"/>
</dbReference>
<keyword evidence="15" id="KW-1133">Transmembrane helix</keyword>
<comment type="caution">
    <text evidence="17">The sequence shown here is derived from an EMBL/GenBank/DDBJ whole genome shotgun (WGS) entry which is preliminary data.</text>
</comment>
<feature type="transmembrane region" description="Helical" evidence="15">
    <location>
        <begin position="12"/>
        <end position="34"/>
    </location>
</feature>
<evidence type="ECO:0000256" key="14">
    <source>
        <dbReference type="ARBA" id="ARBA00076330"/>
    </source>
</evidence>
<keyword evidence="5" id="KW-0249">Electron transport</keyword>